<feature type="transmembrane region" description="Helical" evidence="1">
    <location>
        <begin position="45"/>
        <end position="67"/>
    </location>
</feature>
<dbReference type="AlphaFoldDB" id="A0A0N5CWE7"/>
<gene>
    <name evidence="2" type="ORF">TCLT_LOCUS4657</name>
</gene>
<accession>A0A0N5CWE7</accession>
<organism evidence="4">
    <name type="scientific">Thelazia callipaeda</name>
    <name type="common">Oriental eyeworm</name>
    <name type="synonym">Parasitic nematode</name>
    <dbReference type="NCBI Taxonomy" id="103827"/>
    <lineage>
        <taxon>Eukaryota</taxon>
        <taxon>Metazoa</taxon>
        <taxon>Ecdysozoa</taxon>
        <taxon>Nematoda</taxon>
        <taxon>Chromadorea</taxon>
        <taxon>Rhabditida</taxon>
        <taxon>Spirurina</taxon>
        <taxon>Spiruromorpha</taxon>
        <taxon>Thelazioidea</taxon>
        <taxon>Thelaziidae</taxon>
        <taxon>Thelazia</taxon>
    </lineage>
</organism>
<reference evidence="2 3" key="2">
    <citation type="submission" date="2018-11" db="EMBL/GenBank/DDBJ databases">
        <authorList>
            <consortium name="Pathogen Informatics"/>
        </authorList>
    </citation>
    <scope>NUCLEOTIDE SEQUENCE [LARGE SCALE GENOMIC DNA]</scope>
</reference>
<keyword evidence="1" id="KW-0812">Transmembrane</keyword>
<evidence type="ECO:0000313" key="3">
    <source>
        <dbReference type="Proteomes" id="UP000276776"/>
    </source>
</evidence>
<name>A0A0N5CWE7_THECL</name>
<keyword evidence="3" id="KW-1185">Reference proteome</keyword>
<dbReference type="WBParaSite" id="TCLT_0000466801-mRNA-1">
    <property type="protein sequence ID" value="TCLT_0000466801-mRNA-1"/>
    <property type="gene ID" value="TCLT_0000466801"/>
</dbReference>
<reference evidence="4" key="1">
    <citation type="submission" date="2017-02" db="UniProtKB">
        <authorList>
            <consortium name="WormBaseParasite"/>
        </authorList>
    </citation>
    <scope>IDENTIFICATION</scope>
</reference>
<protein>
    <submittedName>
        <fullName evidence="2 4">Uncharacterized protein</fullName>
    </submittedName>
</protein>
<dbReference type="Proteomes" id="UP000276776">
    <property type="component" value="Unassembled WGS sequence"/>
</dbReference>
<keyword evidence="1" id="KW-0472">Membrane</keyword>
<evidence type="ECO:0000313" key="2">
    <source>
        <dbReference type="EMBL" id="VDN01803.1"/>
    </source>
</evidence>
<keyword evidence="1" id="KW-1133">Transmembrane helix</keyword>
<dbReference type="EMBL" id="UYYF01004298">
    <property type="protein sequence ID" value="VDN01803.1"/>
    <property type="molecule type" value="Genomic_DNA"/>
</dbReference>
<sequence>MSFTSKPIECKLENSIEDMWTGRSVMPRANSPFHLQRRTNSSLPFFAPLAAAVMHCMITCQFSYLALSLA</sequence>
<evidence type="ECO:0000256" key="1">
    <source>
        <dbReference type="SAM" id="Phobius"/>
    </source>
</evidence>
<evidence type="ECO:0000313" key="4">
    <source>
        <dbReference type="WBParaSite" id="TCLT_0000466801-mRNA-1"/>
    </source>
</evidence>
<proteinExistence type="predicted"/>